<gene>
    <name evidence="6" type="ORF">JIN78_09055</name>
</gene>
<comment type="pathway">
    <text evidence="4">Cofactor biosynthesis; molybdopterin biosynthesis.</text>
</comment>
<keyword evidence="4" id="KW-0808">Transferase</keyword>
<dbReference type="RefSeq" id="WP_200391643.1">
    <property type="nucleotide sequence ID" value="NZ_JAENIO010000019.1"/>
</dbReference>
<feature type="domain" description="MoaB/Mog" evidence="5">
    <location>
        <begin position="178"/>
        <end position="317"/>
    </location>
</feature>
<keyword evidence="4" id="KW-0500">Molybdenum</keyword>
<evidence type="ECO:0000259" key="5">
    <source>
        <dbReference type="SMART" id="SM00852"/>
    </source>
</evidence>
<comment type="function">
    <text evidence="1 4">Catalyzes the insertion of molybdate into adenylated molybdopterin with the concomitant release of AMP.</text>
</comment>
<dbReference type="GO" id="GO:0005829">
    <property type="term" value="C:cytosol"/>
    <property type="evidence" value="ECO:0007669"/>
    <property type="project" value="TreeGrafter"/>
</dbReference>
<dbReference type="PANTHER" id="PTHR10192:SF5">
    <property type="entry name" value="GEPHYRIN"/>
    <property type="match status" value="1"/>
</dbReference>
<dbReference type="AlphaFoldDB" id="A0A934RRN2"/>
<dbReference type="SUPFAM" id="SSF63867">
    <property type="entry name" value="MoeA C-terminal domain-like"/>
    <property type="match status" value="1"/>
</dbReference>
<dbReference type="InterPro" id="IPR005110">
    <property type="entry name" value="MoeA_linker/N"/>
</dbReference>
<dbReference type="Gene3D" id="3.40.980.10">
    <property type="entry name" value="MoaB/Mog-like domain"/>
    <property type="match status" value="1"/>
</dbReference>
<evidence type="ECO:0000256" key="3">
    <source>
        <dbReference type="ARBA" id="ARBA00047317"/>
    </source>
</evidence>
<dbReference type="EMBL" id="JAENIO010000019">
    <property type="protein sequence ID" value="MBK1834208.1"/>
    <property type="molecule type" value="Genomic_DNA"/>
</dbReference>
<organism evidence="6 7">
    <name type="scientific">Roseibacillus ishigakijimensis</name>
    <dbReference type="NCBI Taxonomy" id="454146"/>
    <lineage>
        <taxon>Bacteria</taxon>
        <taxon>Pseudomonadati</taxon>
        <taxon>Verrucomicrobiota</taxon>
        <taxon>Verrucomicrobiia</taxon>
        <taxon>Verrucomicrobiales</taxon>
        <taxon>Verrucomicrobiaceae</taxon>
        <taxon>Roseibacillus</taxon>
    </lineage>
</organism>
<dbReference type="Pfam" id="PF00994">
    <property type="entry name" value="MoCF_biosynth"/>
    <property type="match status" value="1"/>
</dbReference>
<dbReference type="PANTHER" id="PTHR10192">
    <property type="entry name" value="MOLYBDOPTERIN BIOSYNTHESIS PROTEIN"/>
    <property type="match status" value="1"/>
</dbReference>
<evidence type="ECO:0000313" key="6">
    <source>
        <dbReference type="EMBL" id="MBK1834208.1"/>
    </source>
</evidence>
<keyword evidence="4" id="KW-0479">Metal-binding</keyword>
<accession>A0A934RRN2</accession>
<comment type="similarity">
    <text evidence="2 4">Belongs to the MoeA family.</text>
</comment>
<dbReference type="Gene3D" id="2.40.340.10">
    <property type="entry name" value="MoeA, C-terminal, domain IV"/>
    <property type="match status" value="1"/>
</dbReference>
<dbReference type="SMART" id="SM00852">
    <property type="entry name" value="MoCF_biosynth"/>
    <property type="match status" value="1"/>
</dbReference>
<keyword evidence="4" id="KW-0501">Molybdenum cofactor biosynthesis</keyword>
<name>A0A934RRN2_9BACT</name>
<dbReference type="SUPFAM" id="SSF63882">
    <property type="entry name" value="MoeA N-terminal region -like"/>
    <property type="match status" value="1"/>
</dbReference>
<dbReference type="GO" id="GO:0006777">
    <property type="term" value="P:Mo-molybdopterin cofactor biosynthetic process"/>
    <property type="evidence" value="ECO:0007669"/>
    <property type="project" value="UniProtKB-UniRule"/>
</dbReference>
<sequence>MDSLISPAEADEIIAASLQALPAEPVYFLDALARTLRETLCADRDFPPFDRVTMDGIACRSLDLTLPALTLQGLHPAGDPAPAALLPGHCWQVMTGAVLPSDCDTIVPVEELHLREKRVSLRKDAEPQAGQFIHRQGSDCVAGCELLQAGTTIAPAHLGLAATIGKTELLVTRQPRITLLTTGDELIPPSEKPAPHQLRQSNGPVLLGALQAFTRDCQHLHLSDDLGATRLALEEAIAASDLVLLSGGISKGKKDYVRPALQELVGPPAFHGIAQRPGKPLAYWSPRSESPPIFALPGNPNSTLTTFLRYVRPALSLLAGSLPAQGPLLPLREPLTPHDRLTLFLPASIQPDGRLLVIKPQNSGDFASTLNASGFVEVPPGPDLIQQALYHANF</sequence>
<dbReference type="Proteomes" id="UP000604083">
    <property type="component" value="Unassembled WGS sequence"/>
</dbReference>
<keyword evidence="4" id="KW-0460">Magnesium</keyword>
<dbReference type="InterPro" id="IPR038987">
    <property type="entry name" value="MoeA-like"/>
</dbReference>
<dbReference type="GO" id="GO:0061599">
    <property type="term" value="F:molybdopterin molybdotransferase activity"/>
    <property type="evidence" value="ECO:0007669"/>
    <property type="project" value="UniProtKB-UniRule"/>
</dbReference>
<dbReference type="InterPro" id="IPR036688">
    <property type="entry name" value="MoeA_C_domain_IV_sf"/>
</dbReference>
<dbReference type="EC" id="2.10.1.1" evidence="4"/>
<dbReference type="Pfam" id="PF03453">
    <property type="entry name" value="MoeA_N"/>
    <property type="match status" value="1"/>
</dbReference>
<dbReference type="InterPro" id="IPR036135">
    <property type="entry name" value="MoeA_linker/N_sf"/>
</dbReference>
<reference evidence="6" key="1">
    <citation type="submission" date="2021-01" db="EMBL/GenBank/DDBJ databases">
        <title>Modified the classification status of verrucomicrobia.</title>
        <authorList>
            <person name="Feng X."/>
        </authorList>
    </citation>
    <scope>NUCLEOTIDE SEQUENCE</scope>
    <source>
        <strain evidence="6">KCTC 12986</strain>
    </source>
</reference>
<comment type="catalytic activity">
    <reaction evidence="3">
        <text>adenylyl-molybdopterin + molybdate = Mo-molybdopterin + AMP + H(+)</text>
        <dbReference type="Rhea" id="RHEA:35047"/>
        <dbReference type="ChEBI" id="CHEBI:15378"/>
        <dbReference type="ChEBI" id="CHEBI:36264"/>
        <dbReference type="ChEBI" id="CHEBI:62727"/>
        <dbReference type="ChEBI" id="CHEBI:71302"/>
        <dbReference type="ChEBI" id="CHEBI:456215"/>
        <dbReference type="EC" id="2.10.1.1"/>
    </reaction>
</comment>
<dbReference type="CDD" id="cd00887">
    <property type="entry name" value="MoeA"/>
    <property type="match status" value="1"/>
</dbReference>
<dbReference type="Gene3D" id="2.170.190.11">
    <property type="entry name" value="Molybdopterin biosynthesis moea protein, domain 3"/>
    <property type="match status" value="1"/>
</dbReference>
<dbReference type="InterPro" id="IPR001453">
    <property type="entry name" value="MoaB/Mog_dom"/>
</dbReference>
<evidence type="ECO:0000256" key="4">
    <source>
        <dbReference type="RuleBase" id="RU365090"/>
    </source>
</evidence>
<evidence type="ECO:0000313" key="7">
    <source>
        <dbReference type="Proteomes" id="UP000604083"/>
    </source>
</evidence>
<evidence type="ECO:0000256" key="2">
    <source>
        <dbReference type="ARBA" id="ARBA00010763"/>
    </source>
</evidence>
<evidence type="ECO:0000256" key="1">
    <source>
        <dbReference type="ARBA" id="ARBA00002901"/>
    </source>
</evidence>
<dbReference type="SUPFAM" id="SSF53218">
    <property type="entry name" value="Molybdenum cofactor biosynthesis proteins"/>
    <property type="match status" value="1"/>
</dbReference>
<dbReference type="GO" id="GO:0046872">
    <property type="term" value="F:metal ion binding"/>
    <property type="evidence" value="ECO:0007669"/>
    <property type="project" value="UniProtKB-UniRule"/>
</dbReference>
<comment type="caution">
    <text evidence="6">The sequence shown here is derived from an EMBL/GenBank/DDBJ whole genome shotgun (WGS) entry which is preliminary data.</text>
</comment>
<comment type="cofactor">
    <cofactor evidence="4">
        <name>Mg(2+)</name>
        <dbReference type="ChEBI" id="CHEBI:18420"/>
    </cofactor>
</comment>
<keyword evidence="7" id="KW-1185">Reference proteome</keyword>
<protein>
    <recommendedName>
        <fullName evidence="4">Molybdopterin molybdenumtransferase</fullName>
        <ecNumber evidence="4">2.10.1.1</ecNumber>
    </recommendedName>
</protein>
<dbReference type="InterPro" id="IPR036425">
    <property type="entry name" value="MoaB/Mog-like_dom_sf"/>
</dbReference>
<proteinExistence type="inferred from homology"/>
<dbReference type="Gene3D" id="3.90.105.10">
    <property type="entry name" value="Molybdopterin biosynthesis moea protein, domain 2"/>
    <property type="match status" value="1"/>
</dbReference>